<protein>
    <submittedName>
        <fullName evidence="4">Alpha-and gamma-adaptin-binding protein p34</fullName>
    </submittedName>
</protein>
<feature type="region of interest" description="Disordered" evidence="1">
    <location>
        <begin position="107"/>
        <end position="147"/>
    </location>
</feature>
<accession>A0A0R3W970</accession>
<evidence type="ECO:0000256" key="1">
    <source>
        <dbReference type="SAM" id="MobiDB-lite"/>
    </source>
</evidence>
<organism evidence="4">
    <name type="scientific">Taenia asiatica</name>
    <name type="common">Asian tapeworm</name>
    <dbReference type="NCBI Taxonomy" id="60517"/>
    <lineage>
        <taxon>Eukaryota</taxon>
        <taxon>Metazoa</taxon>
        <taxon>Spiralia</taxon>
        <taxon>Lophotrochozoa</taxon>
        <taxon>Platyhelminthes</taxon>
        <taxon>Cestoda</taxon>
        <taxon>Eucestoda</taxon>
        <taxon>Cyclophyllidea</taxon>
        <taxon>Taeniidae</taxon>
        <taxon>Taenia</taxon>
    </lineage>
</organism>
<feature type="compositionally biased region" description="Polar residues" evidence="1">
    <location>
        <begin position="107"/>
        <end position="124"/>
    </location>
</feature>
<name>A0A0R3W970_TAEAS</name>
<dbReference type="Gene3D" id="3.40.50.11960">
    <property type="match status" value="1"/>
</dbReference>
<evidence type="ECO:0000313" key="3">
    <source>
        <dbReference type="Proteomes" id="UP000282613"/>
    </source>
</evidence>
<proteinExistence type="predicted"/>
<dbReference type="AlphaFoldDB" id="A0A0R3W970"/>
<reference evidence="4" key="1">
    <citation type="submission" date="2017-02" db="UniProtKB">
        <authorList>
            <consortium name="WormBaseParasite"/>
        </authorList>
    </citation>
    <scope>IDENTIFICATION</scope>
</reference>
<dbReference type="InterPro" id="IPR019341">
    <property type="entry name" value="Alpha/Gamma-adaptin-bd_p34"/>
</dbReference>
<reference evidence="2 3" key="2">
    <citation type="submission" date="2018-11" db="EMBL/GenBank/DDBJ databases">
        <authorList>
            <consortium name="Pathogen Informatics"/>
        </authorList>
    </citation>
    <scope>NUCLEOTIDE SEQUENCE [LARGE SCALE GENOMIC DNA]</scope>
</reference>
<sequence>MDTKDAEAIIICFDAGNSESWSVACDWLKLGEEEDIPVQLLVCDSLSNESLRAEVFKEATKNHFEVVQLSPHSDEIEEDEECGVARITAALVAHQWPNLALKNKKTAISESAPTNRSQQKSNVVNPMEKKANQKNNSDEDDDDSDGEVFNELFPKLMEMRSRGASMDLEGRRKMAEKMTVRFWRALKLDEEEIRGLSDDGED</sequence>
<feature type="compositionally biased region" description="Acidic residues" evidence="1">
    <location>
        <begin position="138"/>
        <end position="147"/>
    </location>
</feature>
<dbReference type="OrthoDB" id="1741717at2759"/>
<keyword evidence="3" id="KW-1185">Reference proteome</keyword>
<dbReference type="EMBL" id="UYRS01018558">
    <property type="protein sequence ID" value="VDK37643.1"/>
    <property type="molecule type" value="Genomic_DNA"/>
</dbReference>
<dbReference type="PANTHER" id="PTHR14659:SF1">
    <property type="entry name" value="ALPHA- AND GAMMA-ADAPTIN-BINDING PROTEIN P34"/>
    <property type="match status" value="1"/>
</dbReference>
<dbReference type="Pfam" id="PF10199">
    <property type="entry name" value="Adaptin_binding"/>
    <property type="match status" value="1"/>
</dbReference>
<dbReference type="WBParaSite" id="TASK_0000697001-mRNA-1">
    <property type="protein sequence ID" value="TASK_0000697001-mRNA-1"/>
    <property type="gene ID" value="TASK_0000697001"/>
</dbReference>
<gene>
    <name evidence="2" type="ORF">TASK_LOCUS6971</name>
</gene>
<evidence type="ECO:0000313" key="2">
    <source>
        <dbReference type="EMBL" id="VDK37643.1"/>
    </source>
</evidence>
<dbReference type="PANTHER" id="PTHR14659">
    <property type="entry name" value="ALPHA- AND GAMMA-ADAPTIN-BINDING PROTEIN P34"/>
    <property type="match status" value="1"/>
</dbReference>
<dbReference type="STRING" id="60517.A0A0R3W970"/>
<evidence type="ECO:0000313" key="4">
    <source>
        <dbReference type="WBParaSite" id="TASK_0000697001-mRNA-1"/>
    </source>
</evidence>
<dbReference type="Proteomes" id="UP000282613">
    <property type="component" value="Unassembled WGS sequence"/>
</dbReference>